<dbReference type="STRING" id="363331.RM51_17525"/>
<evidence type="ECO:0000313" key="1">
    <source>
        <dbReference type="EMBL" id="KIC61416.1"/>
    </source>
</evidence>
<evidence type="ECO:0000313" key="2">
    <source>
        <dbReference type="Proteomes" id="UP000031167"/>
    </source>
</evidence>
<dbReference type="AlphaFoldDB" id="A0A0B4D429"/>
<organism evidence="1 2">
    <name type="scientific">Chryseobacterium taiwanense</name>
    <dbReference type="NCBI Taxonomy" id="363331"/>
    <lineage>
        <taxon>Bacteria</taxon>
        <taxon>Pseudomonadati</taxon>
        <taxon>Bacteroidota</taxon>
        <taxon>Flavobacteriia</taxon>
        <taxon>Flavobacteriales</taxon>
        <taxon>Weeksellaceae</taxon>
        <taxon>Chryseobacterium group</taxon>
        <taxon>Chryseobacterium</taxon>
    </lineage>
</organism>
<reference evidence="1 2" key="1">
    <citation type="submission" date="2014-12" db="EMBL/GenBank/DDBJ databases">
        <title>Genome sequencing of Chryseobacterium taiwanense TPW19.</title>
        <authorList>
            <person name="Tan P.W."/>
            <person name="Chan K.-G."/>
        </authorList>
    </citation>
    <scope>NUCLEOTIDE SEQUENCE [LARGE SCALE GENOMIC DNA]</scope>
    <source>
        <strain evidence="1 2">TPW19</strain>
    </source>
</reference>
<comment type="caution">
    <text evidence="1">The sequence shown here is derived from an EMBL/GenBank/DDBJ whole genome shotgun (WGS) entry which is preliminary data.</text>
</comment>
<accession>A0A0B4D429</accession>
<dbReference type="RefSeq" id="WP_039372653.1">
    <property type="nucleotide sequence ID" value="NZ_JWTA01000019.1"/>
</dbReference>
<gene>
    <name evidence="1" type="ORF">RM51_17525</name>
</gene>
<dbReference type="Gene3D" id="3.10.450.50">
    <property type="match status" value="1"/>
</dbReference>
<dbReference type="Proteomes" id="UP000031167">
    <property type="component" value="Unassembled WGS sequence"/>
</dbReference>
<dbReference type="InterPro" id="IPR032710">
    <property type="entry name" value="NTF2-like_dom_sf"/>
</dbReference>
<sequence length="150" mass="17209">MKVLIVMAWLFIVPINSYAQKINVMKTDKTEETAIKNVIEQLYFKGIYEGNTELLKEIFHKDALLFGDIKGVPYYKTAAQYIEGVGSRVSPEKSGKDFKPTIISIDVINTIATAKLNVKMYDFNYYNFITFHKIDGKWLIVNKTLTDVEP</sequence>
<proteinExistence type="predicted"/>
<evidence type="ECO:0008006" key="3">
    <source>
        <dbReference type="Google" id="ProtNLM"/>
    </source>
</evidence>
<dbReference type="OrthoDB" id="8445243at2"/>
<dbReference type="EMBL" id="JWTA01000019">
    <property type="protein sequence ID" value="KIC61416.1"/>
    <property type="molecule type" value="Genomic_DNA"/>
</dbReference>
<name>A0A0B4D429_9FLAO</name>
<dbReference type="Pfam" id="PF12893">
    <property type="entry name" value="Lumazine_bd_2"/>
    <property type="match status" value="1"/>
</dbReference>
<keyword evidence="2" id="KW-1185">Reference proteome</keyword>
<dbReference type="SUPFAM" id="SSF54427">
    <property type="entry name" value="NTF2-like"/>
    <property type="match status" value="1"/>
</dbReference>
<protein>
    <recommendedName>
        <fullName evidence="3">Lumazine-binding protein</fullName>
    </recommendedName>
</protein>
<dbReference type="InterPro" id="IPR039437">
    <property type="entry name" value="FrzH/put_lumazine-bd"/>
</dbReference>